<dbReference type="OrthoDB" id="346907at2759"/>
<dbReference type="InterPro" id="IPR001245">
    <property type="entry name" value="Ser-Thr/Tyr_kinase_cat_dom"/>
</dbReference>
<sequence>MAEVSEIAIDTTASVVDHASTVISAIDTAASVVLPFAQFFPLIKEVSDILNKVTDLYKTAQHNKNITKILMERIAAANSAVNILQAREDLFTSNYYKSLQRLVKVLHNMKKFAEEITQYNKLQKLLGSKNIESKYQELSKEYDSSISSLSFILTVNLHFNAQDEMKILRDDVLEVIKFQGALIESMDGKVTDTNVQMSVVVDVVSEMQQTMQILIEDIKGVDQTKIDNIFQETPLPFGDYEEADDGYRTERLRKYVHIKTREEYAFKIIENEHINQVKNQVTILKKLKDYQNIIHFYGLTNDGSKSYIVTEWAENKNLREYIKERGANIETRLKIRIAYDIAKGLNFLNVVNIVHRDIRSENIVITDHDVAKITNFKLSRGINTATGNLTVDKECVRYSAPEMLRRGITGEAENKNNSSNDRCENKKHEKYDTKCEVYSFGILLWEIAECKIPYQQFEDFLELTTKVVGGYREKFTEGTEIPKKYQMLVNKSVHPNPGHRPIFSKMLTDLQDIFKNYPSETPTSTSRPDPFDSLNRNNSMSSDNSNSSNRRPPSRKMTIDTNAADEDNLSINFESININNFMEEFNYMTIEQAVEAHKNNTKEKITLYKCFDAYAKMDNPRAKYWKAYYITK</sequence>
<dbReference type="EMBL" id="QKYT01000002">
    <property type="protein sequence ID" value="RIA99620.1"/>
    <property type="molecule type" value="Genomic_DNA"/>
</dbReference>
<proteinExistence type="predicted"/>
<dbReference type="GO" id="GO:0004674">
    <property type="term" value="F:protein serine/threonine kinase activity"/>
    <property type="evidence" value="ECO:0007669"/>
    <property type="project" value="TreeGrafter"/>
</dbReference>
<protein>
    <submittedName>
        <fullName evidence="3">Kinase-like domain-containing protein</fullName>
    </submittedName>
</protein>
<feature type="compositionally biased region" description="Low complexity" evidence="1">
    <location>
        <begin position="532"/>
        <end position="551"/>
    </location>
</feature>
<organism evidence="3 4">
    <name type="scientific">Glomus cerebriforme</name>
    <dbReference type="NCBI Taxonomy" id="658196"/>
    <lineage>
        <taxon>Eukaryota</taxon>
        <taxon>Fungi</taxon>
        <taxon>Fungi incertae sedis</taxon>
        <taxon>Mucoromycota</taxon>
        <taxon>Glomeromycotina</taxon>
        <taxon>Glomeromycetes</taxon>
        <taxon>Glomerales</taxon>
        <taxon>Glomeraceae</taxon>
        <taxon>Glomus</taxon>
    </lineage>
</organism>
<dbReference type="InterPro" id="IPR008266">
    <property type="entry name" value="Tyr_kinase_AS"/>
</dbReference>
<evidence type="ECO:0000259" key="2">
    <source>
        <dbReference type="PROSITE" id="PS50011"/>
    </source>
</evidence>
<gene>
    <name evidence="3" type="ORF">C1645_811182</name>
</gene>
<dbReference type="InterPro" id="IPR036537">
    <property type="entry name" value="Adaptor_Cbl_N_dom_sf"/>
</dbReference>
<keyword evidence="3" id="KW-0808">Transferase</keyword>
<dbReference type="PROSITE" id="PS00109">
    <property type="entry name" value="PROTEIN_KINASE_TYR"/>
    <property type="match status" value="1"/>
</dbReference>
<dbReference type="Pfam" id="PF07714">
    <property type="entry name" value="PK_Tyr_Ser-Thr"/>
    <property type="match status" value="1"/>
</dbReference>
<dbReference type="InterPro" id="IPR051681">
    <property type="entry name" value="Ser/Thr_Kinases-Pseudokinases"/>
</dbReference>
<dbReference type="InterPro" id="IPR020635">
    <property type="entry name" value="Tyr_kinase_cat_dom"/>
</dbReference>
<dbReference type="GO" id="GO:0005524">
    <property type="term" value="F:ATP binding"/>
    <property type="evidence" value="ECO:0007669"/>
    <property type="project" value="InterPro"/>
</dbReference>
<dbReference type="GO" id="GO:0007166">
    <property type="term" value="P:cell surface receptor signaling pathway"/>
    <property type="evidence" value="ECO:0007669"/>
    <property type="project" value="InterPro"/>
</dbReference>
<name>A0A397TN36_9GLOM</name>
<dbReference type="Gene3D" id="1.20.930.20">
    <property type="entry name" value="Adaptor protein Cbl, N-terminal domain"/>
    <property type="match status" value="1"/>
</dbReference>
<evidence type="ECO:0000256" key="1">
    <source>
        <dbReference type="SAM" id="MobiDB-lite"/>
    </source>
</evidence>
<dbReference type="Proteomes" id="UP000265703">
    <property type="component" value="Unassembled WGS sequence"/>
</dbReference>
<evidence type="ECO:0000313" key="3">
    <source>
        <dbReference type="EMBL" id="RIA99620.1"/>
    </source>
</evidence>
<evidence type="ECO:0000313" key="4">
    <source>
        <dbReference type="Proteomes" id="UP000265703"/>
    </source>
</evidence>
<keyword evidence="4" id="KW-1185">Reference proteome</keyword>
<feature type="domain" description="Protein kinase" evidence="2">
    <location>
        <begin position="229"/>
        <end position="514"/>
    </location>
</feature>
<reference evidence="3 4" key="1">
    <citation type="submission" date="2018-06" db="EMBL/GenBank/DDBJ databases">
        <title>Comparative genomics reveals the genomic features of Rhizophagus irregularis, R. cerebriforme, R. diaphanum and Gigaspora rosea, and their symbiotic lifestyle signature.</title>
        <authorList>
            <person name="Morin E."/>
            <person name="San Clemente H."/>
            <person name="Chen E.C.H."/>
            <person name="De La Providencia I."/>
            <person name="Hainaut M."/>
            <person name="Kuo A."/>
            <person name="Kohler A."/>
            <person name="Murat C."/>
            <person name="Tang N."/>
            <person name="Roy S."/>
            <person name="Loubradou J."/>
            <person name="Henrissat B."/>
            <person name="Grigoriev I.V."/>
            <person name="Corradi N."/>
            <person name="Roux C."/>
            <person name="Martin F.M."/>
        </authorList>
    </citation>
    <scope>NUCLEOTIDE SEQUENCE [LARGE SCALE GENOMIC DNA]</scope>
    <source>
        <strain evidence="3 4">DAOM 227022</strain>
    </source>
</reference>
<dbReference type="SMART" id="SM00219">
    <property type="entry name" value="TyrKc"/>
    <property type="match status" value="1"/>
</dbReference>
<dbReference type="PROSITE" id="PS50011">
    <property type="entry name" value="PROTEIN_KINASE_DOM"/>
    <property type="match status" value="1"/>
</dbReference>
<dbReference type="InterPro" id="IPR011009">
    <property type="entry name" value="Kinase-like_dom_sf"/>
</dbReference>
<dbReference type="Gene3D" id="1.10.510.10">
    <property type="entry name" value="Transferase(Phosphotransferase) domain 1"/>
    <property type="match status" value="1"/>
</dbReference>
<dbReference type="AlphaFoldDB" id="A0A397TN36"/>
<dbReference type="GO" id="GO:0004713">
    <property type="term" value="F:protein tyrosine kinase activity"/>
    <property type="evidence" value="ECO:0007669"/>
    <property type="project" value="InterPro"/>
</dbReference>
<accession>A0A397TN36</accession>
<keyword evidence="3" id="KW-0418">Kinase</keyword>
<dbReference type="CDD" id="cd21037">
    <property type="entry name" value="MLKL_NTD"/>
    <property type="match status" value="1"/>
</dbReference>
<dbReference type="InterPro" id="IPR059179">
    <property type="entry name" value="MLKL-like_MCAfunc"/>
</dbReference>
<dbReference type="SUPFAM" id="SSF56112">
    <property type="entry name" value="Protein kinase-like (PK-like)"/>
    <property type="match status" value="1"/>
</dbReference>
<feature type="non-terminal residue" evidence="3">
    <location>
        <position position="632"/>
    </location>
</feature>
<comment type="caution">
    <text evidence="3">The sequence shown here is derived from an EMBL/GenBank/DDBJ whole genome shotgun (WGS) entry which is preliminary data.</text>
</comment>
<dbReference type="InterPro" id="IPR000719">
    <property type="entry name" value="Prot_kinase_dom"/>
</dbReference>
<dbReference type="PANTHER" id="PTHR44329">
    <property type="entry name" value="SERINE/THREONINE-PROTEIN KINASE TNNI3K-RELATED"/>
    <property type="match status" value="1"/>
</dbReference>
<feature type="compositionally biased region" description="Polar residues" evidence="1">
    <location>
        <begin position="518"/>
        <end position="527"/>
    </location>
</feature>
<feature type="region of interest" description="Disordered" evidence="1">
    <location>
        <begin position="516"/>
        <end position="563"/>
    </location>
</feature>